<keyword evidence="2 5" id="KW-0812">Transmembrane</keyword>
<dbReference type="InterPro" id="IPR036259">
    <property type="entry name" value="MFS_trans_sf"/>
</dbReference>
<feature type="transmembrane region" description="Helical" evidence="5">
    <location>
        <begin position="468"/>
        <end position="488"/>
    </location>
</feature>
<feature type="transmembrane region" description="Helical" evidence="5">
    <location>
        <begin position="880"/>
        <end position="903"/>
    </location>
</feature>
<feature type="transmembrane region" description="Helical" evidence="5">
    <location>
        <begin position="856"/>
        <end position="874"/>
    </location>
</feature>
<feature type="transmembrane region" description="Helical" evidence="5">
    <location>
        <begin position="494"/>
        <end position="517"/>
    </location>
</feature>
<dbReference type="FunFam" id="3.60.21.10:FF:000170">
    <property type="entry name" value="Metallophosphoesterase, phosphate-repressible"/>
    <property type="match status" value="1"/>
</dbReference>
<dbReference type="SUPFAM" id="SSF56300">
    <property type="entry name" value="Metallo-dependent phosphatases"/>
    <property type="match status" value="1"/>
</dbReference>
<keyword evidence="8" id="KW-1185">Reference proteome</keyword>
<evidence type="ECO:0000256" key="3">
    <source>
        <dbReference type="ARBA" id="ARBA00022989"/>
    </source>
</evidence>
<evidence type="ECO:0000259" key="6">
    <source>
        <dbReference type="PROSITE" id="PS50850"/>
    </source>
</evidence>
<feature type="transmembrane region" description="Helical" evidence="5">
    <location>
        <begin position="915"/>
        <end position="934"/>
    </location>
</feature>
<dbReference type="PROSITE" id="PS00217">
    <property type="entry name" value="SUGAR_TRANSPORT_2"/>
    <property type="match status" value="1"/>
</dbReference>
<evidence type="ECO:0000313" key="8">
    <source>
        <dbReference type="Proteomes" id="UP001165083"/>
    </source>
</evidence>
<dbReference type="PANTHER" id="PTHR32440">
    <property type="entry name" value="PHOSPHATASE DCR2-RELATED-RELATED"/>
    <property type="match status" value="1"/>
</dbReference>
<comment type="caution">
    <text evidence="7">The sequence shown here is derived from an EMBL/GenBank/DDBJ whole genome shotgun (WGS) entry which is preliminary data.</text>
</comment>
<dbReference type="CDD" id="cd07383">
    <property type="entry name" value="MPP_Dcr2"/>
    <property type="match status" value="1"/>
</dbReference>
<feature type="transmembrane region" description="Helical" evidence="5">
    <location>
        <begin position="792"/>
        <end position="812"/>
    </location>
</feature>
<reference evidence="7" key="1">
    <citation type="submission" date="2023-04" db="EMBL/GenBank/DDBJ databases">
        <title>Phytophthora lilii NBRC 32176.</title>
        <authorList>
            <person name="Ichikawa N."/>
            <person name="Sato H."/>
            <person name="Tonouchi N."/>
        </authorList>
    </citation>
    <scope>NUCLEOTIDE SEQUENCE</scope>
    <source>
        <strain evidence="7">NBRC 32176</strain>
    </source>
</reference>
<feature type="transmembrane region" description="Helical" evidence="5">
    <location>
        <begin position="378"/>
        <end position="398"/>
    </location>
</feature>
<dbReference type="GO" id="GO:0022857">
    <property type="term" value="F:transmembrane transporter activity"/>
    <property type="evidence" value="ECO:0007669"/>
    <property type="project" value="InterPro"/>
</dbReference>
<evidence type="ECO:0000256" key="2">
    <source>
        <dbReference type="ARBA" id="ARBA00022692"/>
    </source>
</evidence>
<feature type="transmembrane region" description="Helical" evidence="5">
    <location>
        <begin position="434"/>
        <end position="456"/>
    </location>
</feature>
<proteinExistence type="predicted"/>
<dbReference type="Pfam" id="PF00083">
    <property type="entry name" value="Sugar_tr"/>
    <property type="match status" value="1"/>
</dbReference>
<dbReference type="GO" id="GO:0016020">
    <property type="term" value="C:membrane"/>
    <property type="evidence" value="ECO:0007669"/>
    <property type="project" value="UniProtKB-SubCell"/>
</dbReference>
<dbReference type="InterPro" id="IPR005828">
    <property type="entry name" value="MFS_sugar_transport-like"/>
</dbReference>
<dbReference type="InterPro" id="IPR029052">
    <property type="entry name" value="Metallo-depent_PP-like"/>
</dbReference>
<dbReference type="SUPFAM" id="SSF103473">
    <property type="entry name" value="MFS general substrate transporter"/>
    <property type="match status" value="1"/>
</dbReference>
<sequence length="1014" mass="109098">MPLGQSAQPGESLGESMLDEHRVHCTGARRQIQIERHSSSSPRRDTRRNLTTMRLSISSLSTLLVTLGAAATAQKAPIQARNRSDATSLEFKILQLADLHITGIPTVGCGRGVPAGMASQDCSEALTYAFVEQLLDLEAPDFIAFTGDNVQVYGPSSQQRAIDAVTKAAEERNIPYGMVFGNHDQEGEFPREKIVEMVSEKNHSYTVSGPETVDGIGNYMLNVTAPVAGAWGQEGDTVFRMYFLDSGADALTEKYPYVFSEYDWIKQSQIDYYRQLSETGRAERHSSADSVLPAVMFFHIPLVEFAYSDNGCNGEKNEWVHDQGMNLRLLSTLSEMNEVKATFVGHDHLNEYCCLVDGVQLCYGGGTGFGRSIHMKTYAVEALGGGVLLGAMVGGALFGRIADSRGRRRALVLAKLLSLVGLVLSIVARKGYELISARILAGVGLGGELPVAMILVHELTPKPMRGRMIALLEAFTGVGQVAGIVLAFTLGPQFGWRITYLAICCSISYIGLLCVLLPESPQWLASVGRAVDSEIMMDKLERAHRTQVVYDRVMMQEPSTQETEEPAVVETVKLSALDKPKNDLALRVLWSIMAMSSYALGVRAHINRSTGFQHVFELELHGLTRRRPDAWEHFGVGSTGQICFQERAGQLCHLRCVGISDADPLSVERSCCCRGNKHNFGAARCKLELCGRVHASKLCHRGSRSWGGQCLQLLSRPSIGAAAGGDVVTAGAGAVGGGDETLPCHRGAGGCRGRTGRRAAGCNRFDAGVGAETNAASHGGFAGGMNLKTNTLVLWTLWTVMAVSAYALGVYIPTLISLWGFNVFLSLNTMVLLGVAQAIGCVIASMMLDEHGCKPVLACFTTLAAVFAVLTSHAPWNGPFVAVGTCIVSGALAASWSCVLAYAPDNFATAVRGRGVGYAFGFSRLGDTIGFLLYPYMFNVWLMSVPAIAWIFAGLLVAVVVGVVLPYGQNCSTREDEDGLDLQTRCLFGHGAGDEAFPLVSSIDSQCKATLYNA</sequence>
<organism evidence="7 8">
    <name type="scientific">Phytophthora lilii</name>
    <dbReference type="NCBI Taxonomy" id="2077276"/>
    <lineage>
        <taxon>Eukaryota</taxon>
        <taxon>Sar</taxon>
        <taxon>Stramenopiles</taxon>
        <taxon>Oomycota</taxon>
        <taxon>Peronosporomycetes</taxon>
        <taxon>Peronosporales</taxon>
        <taxon>Peronosporaceae</taxon>
        <taxon>Phytophthora</taxon>
    </lineage>
</organism>
<dbReference type="EMBL" id="BSXW01000813">
    <property type="protein sequence ID" value="GMF30049.1"/>
    <property type="molecule type" value="Genomic_DNA"/>
</dbReference>
<feature type="transmembrane region" description="Helical" evidence="5">
    <location>
        <begin position="940"/>
        <end position="965"/>
    </location>
</feature>
<feature type="transmembrane region" description="Helical" evidence="5">
    <location>
        <begin position="818"/>
        <end position="844"/>
    </location>
</feature>
<dbReference type="InterPro" id="IPR020846">
    <property type="entry name" value="MFS_dom"/>
</dbReference>
<gene>
    <name evidence="7" type="ORF">Plil01_001280500</name>
</gene>
<dbReference type="PROSITE" id="PS50850">
    <property type="entry name" value="MFS"/>
    <property type="match status" value="1"/>
</dbReference>
<feature type="domain" description="Major facilitator superfamily (MFS) profile" evidence="6">
    <location>
        <begin position="326"/>
        <end position="971"/>
    </location>
</feature>
<dbReference type="GO" id="GO:0016788">
    <property type="term" value="F:hydrolase activity, acting on ester bonds"/>
    <property type="evidence" value="ECO:0007669"/>
    <property type="project" value="TreeGrafter"/>
</dbReference>
<dbReference type="OrthoDB" id="783096at2759"/>
<evidence type="ECO:0000256" key="5">
    <source>
        <dbReference type="SAM" id="Phobius"/>
    </source>
</evidence>
<evidence type="ECO:0000256" key="4">
    <source>
        <dbReference type="ARBA" id="ARBA00023136"/>
    </source>
</evidence>
<comment type="subcellular location">
    <subcellularLocation>
        <location evidence="1">Membrane</location>
        <topology evidence="1">Multi-pass membrane protein</topology>
    </subcellularLocation>
</comment>
<dbReference type="Gene3D" id="1.20.1250.20">
    <property type="entry name" value="MFS general substrate transporter like domains"/>
    <property type="match status" value="2"/>
</dbReference>
<dbReference type="InterPro" id="IPR005829">
    <property type="entry name" value="Sugar_transporter_CS"/>
</dbReference>
<keyword evidence="3 5" id="KW-1133">Transmembrane helix</keyword>
<dbReference type="GO" id="GO:0005737">
    <property type="term" value="C:cytoplasm"/>
    <property type="evidence" value="ECO:0007669"/>
    <property type="project" value="TreeGrafter"/>
</dbReference>
<dbReference type="InterPro" id="IPR004843">
    <property type="entry name" value="Calcineurin-like_PHP"/>
</dbReference>
<feature type="transmembrane region" description="Helical" evidence="5">
    <location>
        <begin position="410"/>
        <end position="428"/>
    </location>
</feature>
<dbReference type="Gene3D" id="3.60.21.10">
    <property type="match status" value="1"/>
</dbReference>
<dbReference type="AlphaFoldDB" id="A0A9W6U6N9"/>
<evidence type="ECO:0000256" key="1">
    <source>
        <dbReference type="ARBA" id="ARBA00004141"/>
    </source>
</evidence>
<evidence type="ECO:0000313" key="7">
    <source>
        <dbReference type="EMBL" id="GMF30049.1"/>
    </source>
</evidence>
<protein>
    <submittedName>
        <fullName evidence="7">Unnamed protein product</fullName>
    </submittedName>
</protein>
<keyword evidence="4 5" id="KW-0472">Membrane</keyword>
<dbReference type="PANTHER" id="PTHR32440:SF0">
    <property type="entry name" value="PHOSPHATASE DCR2-RELATED"/>
    <property type="match status" value="1"/>
</dbReference>
<name>A0A9W6U6N9_9STRA</name>
<dbReference type="Pfam" id="PF00149">
    <property type="entry name" value="Metallophos"/>
    <property type="match status" value="1"/>
</dbReference>
<dbReference type="Proteomes" id="UP001165083">
    <property type="component" value="Unassembled WGS sequence"/>
</dbReference>
<accession>A0A9W6U6N9</accession>